<reference evidence="1 2" key="1">
    <citation type="submission" date="2016-06" db="EMBL/GenBank/DDBJ databases">
        <authorList>
            <person name="Kjaerup R.B."/>
            <person name="Dalgaard T.S."/>
            <person name="Juul-Madsen H.R."/>
        </authorList>
    </citation>
    <scope>NUCLEOTIDE SEQUENCE [LARGE SCALE GENOMIC DNA]</scope>
    <source>
        <strain evidence="1">3</strain>
    </source>
</reference>
<dbReference type="EMBL" id="FLQX01000095">
    <property type="protein sequence ID" value="SBT05339.1"/>
    <property type="molecule type" value="Genomic_DNA"/>
</dbReference>
<proteinExistence type="predicted"/>
<accession>A0A1A8XJH7</accession>
<sequence length="97" mass="9987">MGIVKIERIGGLGGFGGPHLKSRGECSLADLSAADQAAVDALFASQGKARAVPGNAPMRDGFSYRISRQTPTGTKTVEVPESMVPAALVSSVKDSIE</sequence>
<dbReference type="RefSeq" id="WP_186406494.1">
    <property type="nucleotide sequence ID" value="NZ_FLQX01000095.1"/>
</dbReference>
<gene>
    <name evidence="1" type="ORF">ACCAA_200094</name>
</gene>
<dbReference type="STRING" id="1860102.ACCAA_200094"/>
<organism evidence="1 2">
    <name type="scientific">Candidatus Accumulibacter aalborgensis</name>
    <dbReference type="NCBI Taxonomy" id="1860102"/>
    <lineage>
        <taxon>Bacteria</taxon>
        <taxon>Pseudomonadati</taxon>
        <taxon>Pseudomonadota</taxon>
        <taxon>Betaproteobacteria</taxon>
        <taxon>Candidatus Accumulibacter</taxon>
    </lineage>
</organism>
<protein>
    <submittedName>
        <fullName evidence="1">Uncharacterized protein</fullName>
    </submittedName>
</protein>
<keyword evidence="2" id="KW-1185">Reference proteome</keyword>
<dbReference type="InterPro" id="IPR049457">
    <property type="entry name" value="Emfourin"/>
</dbReference>
<name>A0A1A8XJH7_9PROT</name>
<dbReference type="Proteomes" id="UP000199169">
    <property type="component" value="Unassembled WGS sequence"/>
</dbReference>
<dbReference type="Pfam" id="PF20242">
    <property type="entry name" value="Emfourin"/>
    <property type="match status" value="1"/>
</dbReference>
<dbReference type="AlphaFoldDB" id="A0A1A8XJH7"/>
<evidence type="ECO:0000313" key="2">
    <source>
        <dbReference type="Proteomes" id="UP000199169"/>
    </source>
</evidence>
<evidence type="ECO:0000313" key="1">
    <source>
        <dbReference type="EMBL" id="SBT05339.1"/>
    </source>
</evidence>